<comment type="similarity">
    <text evidence="2 6">Belongs to the plant cysteine rich small secretory peptide family. Epidermal patterning factor subfamily.</text>
</comment>
<dbReference type="Pfam" id="PF17181">
    <property type="entry name" value="EPF"/>
    <property type="match status" value="1"/>
</dbReference>
<evidence type="ECO:0000256" key="3">
    <source>
        <dbReference type="ARBA" id="ARBA00022525"/>
    </source>
</evidence>
<reference evidence="7 8" key="1">
    <citation type="journal article" date="2022" name="Nat. Plants">
        <title>Genomes of leafy and leafless Platanthera orchids illuminate the evolution of mycoheterotrophy.</title>
        <authorList>
            <person name="Li M.H."/>
            <person name="Liu K.W."/>
            <person name="Li Z."/>
            <person name="Lu H.C."/>
            <person name="Ye Q.L."/>
            <person name="Zhang D."/>
            <person name="Wang J.Y."/>
            <person name="Li Y.F."/>
            <person name="Zhong Z.M."/>
            <person name="Liu X."/>
            <person name="Yu X."/>
            <person name="Liu D.K."/>
            <person name="Tu X.D."/>
            <person name="Liu B."/>
            <person name="Hao Y."/>
            <person name="Liao X.Y."/>
            <person name="Jiang Y.T."/>
            <person name="Sun W.H."/>
            <person name="Chen J."/>
            <person name="Chen Y.Q."/>
            <person name="Ai Y."/>
            <person name="Zhai J.W."/>
            <person name="Wu S.S."/>
            <person name="Zhou Z."/>
            <person name="Hsiao Y.Y."/>
            <person name="Wu W.L."/>
            <person name="Chen Y.Y."/>
            <person name="Lin Y.F."/>
            <person name="Hsu J.L."/>
            <person name="Li C.Y."/>
            <person name="Wang Z.W."/>
            <person name="Zhao X."/>
            <person name="Zhong W.Y."/>
            <person name="Ma X.K."/>
            <person name="Ma L."/>
            <person name="Huang J."/>
            <person name="Chen G.Z."/>
            <person name="Huang M.Z."/>
            <person name="Huang L."/>
            <person name="Peng D.H."/>
            <person name="Luo Y.B."/>
            <person name="Zou S.Q."/>
            <person name="Chen S.P."/>
            <person name="Lan S."/>
            <person name="Tsai W.C."/>
            <person name="Van de Peer Y."/>
            <person name="Liu Z.J."/>
        </authorList>
    </citation>
    <scope>NUCLEOTIDE SEQUENCE [LARGE SCALE GENOMIC DNA]</scope>
    <source>
        <strain evidence="7">Lor287</strain>
    </source>
</reference>
<dbReference type="Proteomes" id="UP001418222">
    <property type="component" value="Unassembled WGS sequence"/>
</dbReference>
<evidence type="ECO:0000256" key="2">
    <source>
        <dbReference type="ARBA" id="ARBA00008127"/>
    </source>
</evidence>
<dbReference type="GO" id="GO:0005576">
    <property type="term" value="C:extracellular region"/>
    <property type="evidence" value="ECO:0007669"/>
    <property type="project" value="UniProtKB-SubCell"/>
</dbReference>
<protein>
    <recommendedName>
        <fullName evidence="6">Epidermal patterning factor-like protein</fullName>
    </recommendedName>
</protein>
<evidence type="ECO:0000313" key="7">
    <source>
        <dbReference type="EMBL" id="KAK8923878.1"/>
    </source>
</evidence>
<comment type="caution">
    <text evidence="7">The sequence shown here is derived from an EMBL/GenBank/DDBJ whole genome shotgun (WGS) entry which is preliminary data.</text>
</comment>
<dbReference type="EMBL" id="JBBWWQ010000017">
    <property type="protein sequence ID" value="KAK8923878.1"/>
    <property type="molecule type" value="Genomic_DNA"/>
</dbReference>
<dbReference type="AlphaFoldDB" id="A0AAP0B1L1"/>
<evidence type="ECO:0000256" key="1">
    <source>
        <dbReference type="ARBA" id="ARBA00004613"/>
    </source>
</evidence>
<keyword evidence="3 6" id="KW-0964">Secreted</keyword>
<dbReference type="InterPro" id="IPR039455">
    <property type="entry name" value="EPFL"/>
</dbReference>
<evidence type="ECO:0000256" key="5">
    <source>
        <dbReference type="ARBA" id="ARBA00023157"/>
    </source>
</evidence>
<evidence type="ECO:0000313" key="8">
    <source>
        <dbReference type="Proteomes" id="UP001418222"/>
    </source>
</evidence>
<keyword evidence="8" id="KW-1185">Reference proteome</keyword>
<comment type="subcellular location">
    <subcellularLocation>
        <location evidence="1 6">Secreted</location>
    </subcellularLocation>
</comment>
<keyword evidence="4" id="KW-0732">Signal</keyword>
<gene>
    <name evidence="7" type="primary">EPFL4</name>
    <name evidence="7" type="ORF">KSP39_PZI019651</name>
</gene>
<keyword evidence="6" id="KW-0217">Developmental protein</keyword>
<dbReference type="PANTHER" id="PTHR33109">
    <property type="entry name" value="EPIDERMAL PATTERNING FACTOR-LIKE PROTEIN 4"/>
    <property type="match status" value="1"/>
</dbReference>
<organism evidence="7 8">
    <name type="scientific">Platanthera zijinensis</name>
    <dbReference type="NCBI Taxonomy" id="2320716"/>
    <lineage>
        <taxon>Eukaryota</taxon>
        <taxon>Viridiplantae</taxon>
        <taxon>Streptophyta</taxon>
        <taxon>Embryophyta</taxon>
        <taxon>Tracheophyta</taxon>
        <taxon>Spermatophyta</taxon>
        <taxon>Magnoliopsida</taxon>
        <taxon>Liliopsida</taxon>
        <taxon>Asparagales</taxon>
        <taxon>Orchidaceae</taxon>
        <taxon>Orchidoideae</taxon>
        <taxon>Orchideae</taxon>
        <taxon>Orchidinae</taxon>
        <taxon>Platanthera</taxon>
    </lineage>
</organism>
<dbReference type="PANTHER" id="PTHR33109:SF55">
    <property type="entry name" value="EPIDERMAL PATTERNING FACTOR-LIKE PROTEIN 4-RELATED"/>
    <property type="match status" value="1"/>
</dbReference>
<dbReference type="GO" id="GO:0010052">
    <property type="term" value="P:guard cell differentiation"/>
    <property type="evidence" value="ECO:0007669"/>
    <property type="project" value="UniProtKB-UniRule"/>
</dbReference>
<keyword evidence="5" id="KW-1015">Disulfide bond</keyword>
<evidence type="ECO:0000256" key="4">
    <source>
        <dbReference type="ARBA" id="ARBA00022729"/>
    </source>
</evidence>
<accession>A0AAP0B1L1</accession>
<name>A0AAP0B1L1_9ASPA</name>
<comment type="function">
    <text evidence="6">Controls stomatal patterning.</text>
</comment>
<sequence>MGVWRRHWLGLSAALALFFIFFFFSAAARGSALVGITREKERANFMRTERLQNERWEQGAAVRRLAGPGSSPPTCRLRCGRCFPCRPVHVAIQPGRSVPLEYYPEAWRCECGNRLFMP</sequence>
<proteinExistence type="inferred from homology"/>
<evidence type="ECO:0000256" key="6">
    <source>
        <dbReference type="RuleBase" id="RU367102"/>
    </source>
</evidence>